<name>A0A1H3P3L1_9PSEU</name>
<feature type="transmembrane region" description="Helical" evidence="1">
    <location>
        <begin position="21"/>
        <end position="47"/>
    </location>
</feature>
<organism evidence="2 3">
    <name type="scientific">Saccharopolyspora shandongensis</name>
    <dbReference type="NCBI Taxonomy" id="418495"/>
    <lineage>
        <taxon>Bacteria</taxon>
        <taxon>Bacillati</taxon>
        <taxon>Actinomycetota</taxon>
        <taxon>Actinomycetes</taxon>
        <taxon>Pseudonocardiales</taxon>
        <taxon>Pseudonocardiaceae</taxon>
        <taxon>Saccharopolyspora</taxon>
    </lineage>
</organism>
<keyword evidence="1" id="KW-1133">Transmembrane helix</keyword>
<accession>A0A1H3P3L1</accession>
<dbReference type="Proteomes" id="UP000199529">
    <property type="component" value="Unassembled WGS sequence"/>
</dbReference>
<dbReference type="EMBL" id="FNOK01000040">
    <property type="protein sequence ID" value="SDY95641.1"/>
    <property type="molecule type" value="Genomic_DNA"/>
</dbReference>
<dbReference type="OrthoDB" id="3543536at2"/>
<reference evidence="3" key="1">
    <citation type="submission" date="2016-10" db="EMBL/GenBank/DDBJ databases">
        <authorList>
            <person name="Varghese N."/>
            <person name="Submissions S."/>
        </authorList>
    </citation>
    <scope>NUCLEOTIDE SEQUENCE [LARGE SCALE GENOMIC DNA]</scope>
    <source>
        <strain evidence="3">CGMCC 4.3530</strain>
    </source>
</reference>
<protein>
    <recommendedName>
        <fullName evidence="4">DUF2127 domain-containing protein</fullName>
    </recommendedName>
</protein>
<feature type="transmembrane region" description="Helical" evidence="1">
    <location>
        <begin position="95"/>
        <end position="114"/>
    </location>
</feature>
<sequence length="165" mass="17517">MHTATPVRQCAPTKWTRPLQVTTVICAVVFTIGTALQNFVIVDLAMLENTMQLAGMAPEQAAESAPGFLLGFRTVGCLYIAGNAIGLLAMQGRTWVFWAVLVVNLTQAAGVVAIPPEVFQASVEEFGFAGVLPSVVTDGGALLLGLVLLGFLIRFRSPWAQLKTA</sequence>
<dbReference type="STRING" id="418495.SAMN05216215_104065"/>
<evidence type="ECO:0008006" key="4">
    <source>
        <dbReference type="Google" id="ProtNLM"/>
    </source>
</evidence>
<proteinExistence type="predicted"/>
<evidence type="ECO:0000313" key="3">
    <source>
        <dbReference type="Proteomes" id="UP000199529"/>
    </source>
</evidence>
<feature type="transmembrane region" description="Helical" evidence="1">
    <location>
        <begin position="126"/>
        <end position="153"/>
    </location>
</feature>
<dbReference type="AlphaFoldDB" id="A0A1H3P3L1"/>
<dbReference type="RefSeq" id="WP_093272993.1">
    <property type="nucleotide sequence ID" value="NZ_FNOK01000040.1"/>
</dbReference>
<evidence type="ECO:0000256" key="1">
    <source>
        <dbReference type="SAM" id="Phobius"/>
    </source>
</evidence>
<keyword evidence="1" id="KW-0812">Transmembrane</keyword>
<keyword evidence="1" id="KW-0472">Membrane</keyword>
<feature type="transmembrane region" description="Helical" evidence="1">
    <location>
        <begin position="67"/>
        <end position="88"/>
    </location>
</feature>
<evidence type="ECO:0000313" key="2">
    <source>
        <dbReference type="EMBL" id="SDY95641.1"/>
    </source>
</evidence>
<keyword evidence="3" id="KW-1185">Reference proteome</keyword>
<gene>
    <name evidence="2" type="ORF">SAMN05216215_104065</name>
</gene>